<accession>A0A9J7DTU9</accession>
<organism evidence="2 3">
    <name type="scientific">Spodoptera litura</name>
    <name type="common">Asian cotton leafworm</name>
    <dbReference type="NCBI Taxonomy" id="69820"/>
    <lineage>
        <taxon>Eukaryota</taxon>
        <taxon>Metazoa</taxon>
        <taxon>Ecdysozoa</taxon>
        <taxon>Arthropoda</taxon>
        <taxon>Hexapoda</taxon>
        <taxon>Insecta</taxon>
        <taxon>Pterygota</taxon>
        <taxon>Neoptera</taxon>
        <taxon>Endopterygota</taxon>
        <taxon>Lepidoptera</taxon>
        <taxon>Glossata</taxon>
        <taxon>Ditrysia</taxon>
        <taxon>Noctuoidea</taxon>
        <taxon>Noctuidae</taxon>
        <taxon>Amphipyrinae</taxon>
        <taxon>Spodoptera</taxon>
    </lineage>
</organism>
<evidence type="ECO:0000256" key="1">
    <source>
        <dbReference type="SAM" id="MobiDB-lite"/>
    </source>
</evidence>
<reference evidence="3" key="1">
    <citation type="submission" date="2025-08" db="UniProtKB">
        <authorList>
            <consortium name="RefSeq"/>
        </authorList>
    </citation>
    <scope>IDENTIFICATION</scope>
    <source>
        <strain evidence="3">Ishihara</strain>
        <tissue evidence="3">Whole body</tissue>
    </source>
</reference>
<feature type="compositionally biased region" description="Low complexity" evidence="1">
    <location>
        <begin position="79"/>
        <end position="97"/>
    </location>
</feature>
<feature type="compositionally biased region" description="Basic and acidic residues" evidence="1">
    <location>
        <begin position="103"/>
        <end position="115"/>
    </location>
</feature>
<dbReference type="RefSeq" id="XP_022816561.1">
    <property type="nucleotide sequence ID" value="XM_022960793.1"/>
</dbReference>
<feature type="region of interest" description="Disordered" evidence="1">
    <location>
        <begin position="141"/>
        <end position="186"/>
    </location>
</feature>
<dbReference type="Proteomes" id="UP000301870">
    <property type="component" value="Chromosome 9"/>
</dbReference>
<feature type="compositionally biased region" description="Basic residues" evidence="1">
    <location>
        <begin position="66"/>
        <end position="75"/>
    </location>
</feature>
<protein>
    <submittedName>
        <fullName evidence="3">Uncharacterized protein LOC111349623 isoform X1</fullName>
    </submittedName>
</protein>
<name>A0A9J7DTU9_SPOLT</name>
<gene>
    <name evidence="3" type="primary">LOC111349623</name>
</gene>
<evidence type="ECO:0000313" key="2">
    <source>
        <dbReference type="Proteomes" id="UP000301870"/>
    </source>
</evidence>
<feature type="region of interest" description="Disordered" evidence="1">
    <location>
        <begin position="1"/>
        <end position="25"/>
    </location>
</feature>
<feature type="compositionally biased region" description="Low complexity" evidence="1">
    <location>
        <begin position="153"/>
        <end position="168"/>
    </location>
</feature>
<sequence length="186" mass="20270">MANIKMDQDEGMDNIIDLTDTSDSDSYQDRVFLAQHTPLVLELHDIRKDDPLPTDATPPQPPTAGKLRKQKKKKKDTANKNASYSSLSSENLSDASSVAPPPETKEKFYDARESYHGIPPNQVPLTAAAAVLQTHSVTPSITHSIEAAQDPKTTAPASSQQQTTTSAPTEERKEPSPISKPTLPRE</sequence>
<dbReference type="AlphaFoldDB" id="A0A9J7DTU9"/>
<dbReference type="GeneID" id="111349623"/>
<keyword evidence="2" id="KW-1185">Reference proteome</keyword>
<evidence type="ECO:0000313" key="3">
    <source>
        <dbReference type="RefSeq" id="XP_022816561.1"/>
    </source>
</evidence>
<feature type="region of interest" description="Disordered" evidence="1">
    <location>
        <begin position="44"/>
        <end position="121"/>
    </location>
</feature>
<dbReference type="KEGG" id="sliu:111349623"/>
<proteinExistence type="predicted"/>